<dbReference type="GO" id="GO:0005216">
    <property type="term" value="F:monoatomic ion channel activity"/>
    <property type="evidence" value="ECO:0007669"/>
    <property type="project" value="InterPro"/>
</dbReference>
<dbReference type="OrthoDB" id="417811at2759"/>
<name>A0A1R2CH51_9CILI</name>
<dbReference type="Gene3D" id="2.60.120.10">
    <property type="entry name" value="Jelly Rolls"/>
    <property type="match status" value="1"/>
</dbReference>
<evidence type="ECO:0000313" key="10">
    <source>
        <dbReference type="Proteomes" id="UP000187209"/>
    </source>
</evidence>
<feature type="transmembrane region" description="Helical" evidence="7">
    <location>
        <begin position="122"/>
        <end position="143"/>
    </location>
</feature>
<dbReference type="PROSITE" id="PS50042">
    <property type="entry name" value="CNMP_BINDING_3"/>
    <property type="match status" value="1"/>
</dbReference>
<evidence type="ECO:0000256" key="7">
    <source>
        <dbReference type="SAM" id="Phobius"/>
    </source>
</evidence>
<dbReference type="SUPFAM" id="SSF81324">
    <property type="entry name" value="Voltage-gated potassium channels"/>
    <property type="match status" value="1"/>
</dbReference>
<keyword evidence="4 7" id="KW-1133">Transmembrane helix</keyword>
<evidence type="ECO:0000256" key="2">
    <source>
        <dbReference type="ARBA" id="ARBA00022448"/>
    </source>
</evidence>
<evidence type="ECO:0000256" key="3">
    <source>
        <dbReference type="ARBA" id="ARBA00022692"/>
    </source>
</evidence>
<evidence type="ECO:0000256" key="1">
    <source>
        <dbReference type="ARBA" id="ARBA00004141"/>
    </source>
</evidence>
<keyword evidence="2" id="KW-0813">Transport</keyword>
<dbReference type="InterPro" id="IPR014710">
    <property type="entry name" value="RmlC-like_jellyroll"/>
</dbReference>
<dbReference type="InterPro" id="IPR005821">
    <property type="entry name" value="Ion_trans_dom"/>
</dbReference>
<dbReference type="Pfam" id="PF00520">
    <property type="entry name" value="Ion_trans"/>
    <property type="match status" value="1"/>
</dbReference>
<dbReference type="Gene3D" id="1.10.287.70">
    <property type="match status" value="1"/>
</dbReference>
<evidence type="ECO:0000256" key="6">
    <source>
        <dbReference type="ARBA" id="ARBA00023136"/>
    </source>
</evidence>
<organism evidence="9 10">
    <name type="scientific">Stentor coeruleus</name>
    <dbReference type="NCBI Taxonomy" id="5963"/>
    <lineage>
        <taxon>Eukaryota</taxon>
        <taxon>Sar</taxon>
        <taxon>Alveolata</taxon>
        <taxon>Ciliophora</taxon>
        <taxon>Postciliodesmatophora</taxon>
        <taxon>Heterotrichea</taxon>
        <taxon>Heterotrichida</taxon>
        <taxon>Stentoridae</taxon>
        <taxon>Stentor</taxon>
    </lineage>
</organism>
<feature type="transmembrane region" description="Helical" evidence="7">
    <location>
        <begin position="295"/>
        <end position="315"/>
    </location>
</feature>
<evidence type="ECO:0000256" key="4">
    <source>
        <dbReference type="ARBA" id="ARBA00022989"/>
    </source>
</evidence>
<keyword evidence="6 7" id="KW-0472">Membrane</keyword>
<dbReference type="PANTHER" id="PTHR47823">
    <property type="entry name" value="ION_TRANS DOMAIN-CONTAINING PROTEIN"/>
    <property type="match status" value="1"/>
</dbReference>
<protein>
    <recommendedName>
        <fullName evidence="8">Cyclic nucleotide-binding domain-containing protein</fullName>
    </recommendedName>
</protein>
<keyword evidence="3 7" id="KW-0812">Transmembrane</keyword>
<dbReference type="CDD" id="cd00038">
    <property type="entry name" value="CAP_ED"/>
    <property type="match status" value="1"/>
</dbReference>
<feature type="domain" description="Cyclic nucleotide-binding" evidence="8">
    <location>
        <begin position="459"/>
        <end position="551"/>
    </location>
</feature>
<dbReference type="SUPFAM" id="SSF51206">
    <property type="entry name" value="cAMP-binding domain-like"/>
    <property type="match status" value="1"/>
</dbReference>
<keyword evidence="5" id="KW-0406">Ion transport</keyword>
<feature type="transmembrane region" description="Helical" evidence="7">
    <location>
        <begin position="202"/>
        <end position="220"/>
    </location>
</feature>
<sequence length="665" mass="77689">MKSKKLYLTEDFSERESPFQSDDYPMILLGKNINPIHIDMLISSPRSDDPYASRLSQISASLSSNKTEKKFRCTKARGLFRRLLIRRSHTFYKIWSITIEIVLTYNVITTLFFLAYEYPNGILLVCDTMSMCVFALEIILNFFTEQEGKNSRTNKSFRSIAKNYSRGWLFFDILAILPLRLAGLEMEEYLLRMFRLFKLPKVMNFTDGNGLSYLLTYFQFGRREKNGKTTYSYKHKIIASLVKLFIFTIFLVYFLGCFWFWFQRLIANYKYSQGPNEKDENTFENAFGLQEVGSLRLALISSYYMFTTIATIGYGDYTPKNVYEMTFTFIVMLFGATLIGIIDGNFNNAISVYSDATCGYDIVGELHVWLGQLERVQGALDSKIRDKIINHFQNYSDKDRLKFLAKKYWEAKCLDDLVNIDQVYVRQLPEQAYNSIIQILFTDFIHNFKYFLSLKVHLKIIPHLQPRKYEQNDLIYTQGEEIDELIFLLSGRISIGIIFDEKHQSLLVCEKGRTVIGDYAVLTKQKNNYDYLSEEYSESFSINGEIFMKIIENYFPEEKASMLGMAVKRENSLKKLKKNLLATLETEGSSPLKYKNKVSMIMPRDNHEFAYNEEETMKKITRFMNLGADMSLKSEIILSQIKSRDELRDIFIEGIDDELSPIYLE</sequence>
<dbReference type="GO" id="GO:0016020">
    <property type="term" value="C:membrane"/>
    <property type="evidence" value="ECO:0007669"/>
    <property type="project" value="UniProtKB-SubCell"/>
</dbReference>
<reference evidence="9 10" key="1">
    <citation type="submission" date="2016-11" db="EMBL/GenBank/DDBJ databases">
        <title>The macronuclear genome of Stentor coeruleus: a giant cell with tiny introns.</title>
        <authorList>
            <person name="Slabodnick M."/>
            <person name="Ruby J.G."/>
            <person name="Reiff S.B."/>
            <person name="Swart E.C."/>
            <person name="Gosai S."/>
            <person name="Prabakaran S."/>
            <person name="Witkowska E."/>
            <person name="Larue G.E."/>
            <person name="Fisher S."/>
            <person name="Freeman R.M."/>
            <person name="Gunawardena J."/>
            <person name="Chu W."/>
            <person name="Stover N.A."/>
            <person name="Gregory B.D."/>
            <person name="Nowacki M."/>
            <person name="Derisi J."/>
            <person name="Roy S.W."/>
            <person name="Marshall W.F."/>
            <person name="Sood P."/>
        </authorList>
    </citation>
    <scope>NUCLEOTIDE SEQUENCE [LARGE SCALE GENOMIC DNA]</scope>
    <source>
        <strain evidence="9">WM001</strain>
    </source>
</reference>
<accession>A0A1R2CH51</accession>
<dbReference type="Proteomes" id="UP000187209">
    <property type="component" value="Unassembled WGS sequence"/>
</dbReference>
<keyword evidence="10" id="KW-1185">Reference proteome</keyword>
<evidence type="ECO:0000313" key="9">
    <source>
        <dbReference type="EMBL" id="OMJ88352.1"/>
    </source>
</evidence>
<evidence type="ECO:0000256" key="5">
    <source>
        <dbReference type="ARBA" id="ARBA00023065"/>
    </source>
</evidence>
<feature type="transmembrane region" description="Helical" evidence="7">
    <location>
        <begin position="164"/>
        <end position="182"/>
    </location>
</feature>
<comment type="subcellular location">
    <subcellularLocation>
        <location evidence="1">Membrane</location>
        <topology evidence="1">Multi-pass membrane protein</topology>
    </subcellularLocation>
</comment>
<gene>
    <name evidence="9" type="ORF">SteCoe_9767</name>
</gene>
<dbReference type="EMBL" id="MPUH01000153">
    <property type="protein sequence ID" value="OMJ88352.1"/>
    <property type="molecule type" value="Genomic_DNA"/>
</dbReference>
<dbReference type="AlphaFoldDB" id="A0A1R2CH51"/>
<proteinExistence type="predicted"/>
<dbReference type="Pfam" id="PF00027">
    <property type="entry name" value="cNMP_binding"/>
    <property type="match status" value="1"/>
</dbReference>
<dbReference type="InterPro" id="IPR000595">
    <property type="entry name" value="cNMP-bd_dom"/>
</dbReference>
<feature type="transmembrane region" description="Helical" evidence="7">
    <location>
        <begin position="241"/>
        <end position="262"/>
    </location>
</feature>
<comment type="caution">
    <text evidence="9">The sequence shown here is derived from an EMBL/GenBank/DDBJ whole genome shotgun (WGS) entry which is preliminary data.</text>
</comment>
<feature type="transmembrane region" description="Helical" evidence="7">
    <location>
        <begin position="322"/>
        <end position="342"/>
    </location>
</feature>
<evidence type="ECO:0000259" key="8">
    <source>
        <dbReference type="PROSITE" id="PS50042"/>
    </source>
</evidence>
<dbReference type="InterPro" id="IPR018490">
    <property type="entry name" value="cNMP-bd_dom_sf"/>
</dbReference>
<feature type="transmembrane region" description="Helical" evidence="7">
    <location>
        <begin position="91"/>
        <end position="116"/>
    </location>
</feature>
<dbReference type="PANTHER" id="PTHR47823:SF9">
    <property type="entry name" value="CHROMOSOME UNDETERMINED SCAFFOLD_10, WHOLE GENOME SHOTGUN SEQUENCE"/>
    <property type="match status" value="1"/>
</dbReference>